<protein>
    <submittedName>
        <fullName evidence="2">BMC domain-containing protein</fullName>
    </submittedName>
</protein>
<evidence type="ECO:0000313" key="2">
    <source>
        <dbReference type="EMBL" id="MBU5669778.1"/>
    </source>
</evidence>
<accession>A0ABS6FJY9</accession>
<proteinExistence type="predicted"/>
<dbReference type="EMBL" id="JAHLQO010000005">
    <property type="protein sequence ID" value="MBU5669778.1"/>
    <property type="molecule type" value="Genomic_DNA"/>
</dbReference>
<organism evidence="2 3">
    <name type="scientific">Peptoniphilus ovalis</name>
    <dbReference type="NCBI Taxonomy" id="2841503"/>
    <lineage>
        <taxon>Bacteria</taxon>
        <taxon>Bacillati</taxon>
        <taxon>Bacillota</taxon>
        <taxon>Tissierellia</taxon>
        <taxon>Tissierellales</taxon>
        <taxon>Peptoniphilaceae</taxon>
        <taxon>Peptoniphilus</taxon>
    </lineage>
</organism>
<dbReference type="Pfam" id="PF00936">
    <property type="entry name" value="BMC"/>
    <property type="match status" value="1"/>
</dbReference>
<dbReference type="Proteomes" id="UP000783742">
    <property type="component" value="Unassembled WGS sequence"/>
</dbReference>
<sequence length="178" mass="19867">MLSSFLLVEFPSIAIGYKEINDIILNYPVYLFLSRNVCPGRIVFILNGNDNDILDIHNYFKTNKILSIDILNVEEEVIAKINKNTKASDISKSSLMMCEFKNSISAIKASDLVFKAANVSLLKISFRVGLFGKSIAIFSGLLSDLESSKTIILDNFTNKDVVALEIIENPVGELLEWI</sequence>
<gene>
    <name evidence="2" type="ORF">KQI68_08010</name>
</gene>
<evidence type="ECO:0000313" key="3">
    <source>
        <dbReference type="Proteomes" id="UP000783742"/>
    </source>
</evidence>
<evidence type="ECO:0000259" key="1">
    <source>
        <dbReference type="Pfam" id="PF00936"/>
    </source>
</evidence>
<reference evidence="2 3" key="1">
    <citation type="submission" date="2021-06" db="EMBL/GenBank/DDBJ databases">
        <authorList>
            <person name="Sun Q."/>
            <person name="Li D."/>
        </authorList>
    </citation>
    <scope>NUCLEOTIDE SEQUENCE [LARGE SCALE GENOMIC DNA]</scope>
    <source>
        <strain evidence="2 3">MSJ-1</strain>
    </source>
</reference>
<keyword evidence="3" id="KW-1185">Reference proteome</keyword>
<comment type="caution">
    <text evidence="2">The sequence shown here is derived from an EMBL/GenBank/DDBJ whole genome shotgun (WGS) entry which is preliminary data.</text>
</comment>
<feature type="domain" description="Bacterial microcompartment" evidence="1">
    <location>
        <begin position="97"/>
        <end position="170"/>
    </location>
</feature>
<dbReference type="InterPro" id="IPR000249">
    <property type="entry name" value="BMC_dom"/>
</dbReference>
<dbReference type="RefSeq" id="WP_216549617.1">
    <property type="nucleotide sequence ID" value="NZ_JAHLQO010000005.1"/>
</dbReference>
<name>A0ABS6FJY9_9FIRM</name>